<evidence type="ECO:0000313" key="3">
    <source>
        <dbReference type="Proteomes" id="UP000318571"/>
    </source>
</evidence>
<name>A0A553NR58_TIGCA</name>
<evidence type="ECO:0000313" key="2">
    <source>
        <dbReference type="EMBL" id="TRY67921.1"/>
    </source>
</evidence>
<feature type="chain" id="PRO_5022068437" evidence="1">
    <location>
        <begin position="21"/>
        <end position="176"/>
    </location>
</feature>
<organism evidence="2 3">
    <name type="scientific">Tigriopus californicus</name>
    <name type="common">Marine copepod</name>
    <dbReference type="NCBI Taxonomy" id="6832"/>
    <lineage>
        <taxon>Eukaryota</taxon>
        <taxon>Metazoa</taxon>
        <taxon>Ecdysozoa</taxon>
        <taxon>Arthropoda</taxon>
        <taxon>Crustacea</taxon>
        <taxon>Multicrustacea</taxon>
        <taxon>Hexanauplia</taxon>
        <taxon>Copepoda</taxon>
        <taxon>Harpacticoida</taxon>
        <taxon>Harpacticidae</taxon>
        <taxon>Tigriopus</taxon>
    </lineage>
</organism>
<keyword evidence="1" id="KW-0732">Signal</keyword>
<dbReference type="EMBL" id="VCGU01000011">
    <property type="protein sequence ID" value="TRY67921.1"/>
    <property type="molecule type" value="Genomic_DNA"/>
</dbReference>
<gene>
    <name evidence="2" type="ORF">TCAL_15814</name>
</gene>
<comment type="caution">
    <text evidence="2">The sequence shown here is derived from an EMBL/GenBank/DDBJ whole genome shotgun (WGS) entry which is preliminary data.</text>
</comment>
<evidence type="ECO:0000256" key="1">
    <source>
        <dbReference type="SAM" id="SignalP"/>
    </source>
</evidence>
<accession>A0A553NR58</accession>
<proteinExistence type="predicted"/>
<dbReference type="Proteomes" id="UP000318571">
    <property type="component" value="Chromosome 4"/>
</dbReference>
<sequence>MLVGGLIFPIAWTGAQLSWASSFFSSCPCSTKPPFTLKVRGLDWNLWTHSDRIVVCRGSLRFIAGNPKVCCTMVKEEGSFHEFLRKHDPRSPQNVAPSEMVSSLNTFPNLSIAHCGIVAHSEYTFLVLLVPYPFVWRHQLWTNLAPGKRLHLMSARIEPGLVPLKIGTSGLWSVIT</sequence>
<feature type="signal peptide" evidence="1">
    <location>
        <begin position="1"/>
        <end position="20"/>
    </location>
</feature>
<keyword evidence="3" id="KW-1185">Reference proteome</keyword>
<dbReference type="AlphaFoldDB" id="A0A553NR58"/>
<protein>
    <submittedName>
        <fullName evidence="2">Uncharacterized protein</fullName>
    </submittedName>
</protein>
<reference evidence="2 3" key="1">
    <citation type="journal article" date="2018" name="Nat. Ecol. Evol.">
        <title>Genomic signatures of mitonuclear coevolution across populations of Tigriopus californicus.</title>
        <authorList>
            <person name="Barreto F.S."/>
            <person name="Watson E.T."/>
            <person name="Lima T.G."/>
            <person name="Willett C.S."/>
            <person name="Edmands S."/>
            <person name="Li W."/>
            <person name="Burton R.S."/>
        </authorList>
    </citation>
    <scope>NUCLEOTIDE SEQUENCE [LARGE SCALE GENOMIC DNA]</scope>
    <source>
        <strain evidence="2 3">San Diego</strain>
    </source>
</reference>